<dbReference type="Proteomes" id="UP000076552">
    <property type="component" value="Unassembled WGS sequence"/>
</dbReference>
<gene>
    <name evidence="2" type="ORF">CT0861_10775</name>
</gene>
<organism evidence="2 3">
    <name type="scientific">Colletotrichum tofieldiae</name>
    <dbReference type="NCBI Taxonomy" id="708197"/>
    <lineage>
        <taxon>Eukaryota</taxon>
        <taxon>Fungi</taxon>
        <taxon>Dikarya</taxon>
        <taxon>Ascomycota</taxon>
        <taxon>Pezizomycotina</taxon>
        <taxon>Sordariomycetes</taxon>
        <taxon>Hypocreomycetidae</taxon>
        <taxon>Glomerellales</taxon>
        <taxon>Glomerellaceae</taxon>
        <taxon>Colletotrichum</taxon>
        <taxon>Colletotrichum spaethianum species complex</taxon>
    </lineage>
</organism>
<feature type="region of interest" description="Disordered" evidence="1">
    <location>
        <begin position="1"/>
        <end position="43"/>
    </location>
</feature>
<feature type="compositionally biased region" description="Basic and acidic residues" evidence="1">
    <location>
        <begin position="57"/>
        <end position="72"/>
    </location>
</feature>
<accession>A0A166WPS6</accession>
<evidence type="ECO:0000313" key="3">
    <source>
        <dbReference type="Proteomes" id="UP000076552"/>
    </source>
</evidence>
<keyword evidence="3" id="KW-1185">Reference proteome</keyword>
<dbReference type="STRING" id="708197.A0A166WPS6"/>
<feature type="region of interest" description="Disordered" evidence="1">
    <location>
        <begin position="57"/>
        <end position="81"/>
    </location>
</feature>
<feature type="compositionally biased region" description="Basic and acidic residues" evidence="1">
    <location>
        <begin position="28"/>
        <end position="43"/>
    </location>
</feature>
<dbReference type="GO" id="GO:0032259">
    <property type="term" value="P:methylation"/>
    <property type="evidence" value="ECO:0007669"/>
    <property type="project" value="UniProtKB-KW"/>
</dbReference>
<evidence type="ECO:0000256" key="1">
    <source>
        <dbReference type="SAM" id="MobiDB-lite"/>
    </source>
</evidence>
<dbReference type="GO" id="GO:0008168">
    <property type="term" value="F:methyltransferase activity"/>
    <property type="evidence" value="ECO:0007669"/>
    <property type="project" value="UniProtKB-KW"/>
</dbReference>
<keyword evidence="2" id="KW-0808">Transferase</keyword>
<name>A0A166WPS6_9PEZI</name>
<evidence type="ECO:0000313" key="2">
    <source>
        <dbReference type="EMBL" id="KZL75871.1"/>
    </source>
</evidence>
<dbReference type="AlphaFoldDB" id="A0A166WPS6"/>
<proteinExistence type="predicted"/>
<dbReference type="EMBL" id="LFIV01000020">
    <property type="protein sequence ID" value="KZL75871.1"/>
    <property type="molecule type" value="Genomic_DNA"/>
</dbReference>
<comment type="caution">
    <text evidence="2">The sequence shown here is derived from an EMBL/GenBank/DDBJ whole genome shotgun (WGS) entry which is preliminary data.</text>
</comment>
<sequence length="162" mass="18384">MTLRASGSTAERLGEKKKGHLKPGCWGESHDVNSEFHSDDGTHRRARYGEMDVRVFRDLPGDGPRHERDTKARGHGSRRRRIKAPLGPWAKEQHHRDVGMMNLILTTDGLEALSLKLFFGLLGRTQAEIVVELALVRKELKSSTFHAMFDMWNPLKVESESN</sequence>
<keyword evidence="2" id="KW-0489">Methyltransferase</keyword>
<reference evidence="2 3" key="1">
    <citation type="submission" date="2015-06" db="EMBL/GenBank/DDBJ databases">
        <title>Survival trade-offs in plant roots during colonization by closely related pathogenic and mutualistic fungi.</title>
        <authorList>
            <person name="Hacquard S."/>
            <person name="Kracher B."/>
            <person name="Hiruma K."/>
            <person name="Weinman A."/>
            <person name="Muench P."/>
            <person name="Garrido Oter R."/>
            <person name="Ver Loren van Themaat E."/>
            <person name="Dallerey J.-F."/>
            <person name="Damm U."/>
            <person name="Henrissat B."/>
            <person name="Lespinet O."/>
            <person name="Thon M."/>
            <person name="Kemen E."/>
            <person name="McHardy A.C."/>
            <person name="Schulze-Lefert P."/>
            <person name="O'Connell R.J."/>
        </authorList>
    </citation>
    <scope>NUCLEOTIDE SEQUENCE [LARGE SCALE GENOMIC DNA]</scope>
    <source>
        <strain evidence="2 3">0861</strain>
    </source>
</reference>
<protein>
    <submittedName>
        <fullName evidence="2">UMTA methyltransferase family protein</fullName>
    </submittedName>
</protein>